<dbReference type="VEuPathDB" id="AmoebaDB:EIN_044550"/>
<sequence>MFRWFNTERPARKPVDISTLPKWSDLKEMTYVDTAISVDTTLNSRVMVYKGDITNLKIDAIANAANSGMRGGGGVDGCIHDAAGDELLDYLRAHCAHCPTGSFFPSPGFKIPCKQILHGVGPIGEEPKLLSSVYEKCMDYCKKNNLMSVAFPCISTGIFGYSNTKACPVVLNLIRTWLDKNRDWNGVVMFCCYSQKDTDTYMENLPKFFPKYTKTEFLVNRMKICLEREKNAIEKVEYKIEKRNIEGGVVAEFDQVMQKYTKIFVQTAQLFEKENKEEKKLEHNEEKKTEKVCETKEEEKKTQKSLEEILSDFKKVLEEAKEKVVYGIALFTNNEFDTSKVVMMKEEMIAFSKTISDVAEQFIVVENELIEEQMRKKEASSMEEEPPKEEKKLSENVVPMEQENIGTHQEVAPMERKIEVVDVSQNKEIPENKEVKETKKED</sequence>
<keyword evidence="5" id="KW-1185">Reference proteome</keyword>
<proteinExistence type="predicted"/>
<reference evidence="4 5" key="1">
    <citation type="submission" date="2012-10" db="EMBL/GenBank/DDBJ databases">
        <authorList>
            <person name="Zafar N."/>
            <person name="Inman J."/>
            <person name="Hall N."/>
            <person name="Lorenzi H."/>
            <person name="Caler E."/>
        </authorList>
    </citation>
    <scope>NUCLEOTIDE SEQUENCE [LARGE SCALE GENOMIC DNA]</scope>
    <source>
        <strain evidence="4 5">IP1</strain>
    </source>
</reference>
<keyword evidence="1" id="KW-0175">Coiled coil</keyword>
<evidence type="ECO:0000313" key="5">
    <source>
        <dbReference type="Proteomes" id="UP000014680"/>
    </source>
</evidence>
<dbReference type="PANTHER" id="PTHR11106:SF27">
    <property type="entry name" value="MACRO DOMAIN-CONTAINING PROTEIN"/>
    <property type="match status" value="1"/>
</dbReference>
<dbReference type="Proteomes" id="UP000014680">
    <property type="component" value="Unassembled WGS sequence"/>
</dbReference>
<gene>
    <name evidence="4" type="ORF">EIN_044550</name>
</gene>
<dbReference type="GeneID" id="14885821"/>
<organism evidence="4 5">
    <name type="scientific">Entamoeba invadens IP1</name>
    <dbReference type="NCBI Taxonomy" id="370355"/>
    <lineage>
        <taxon>Eukaryota</taxon>
        <taxon>Amoebozoa</taxon>
        <taxon>Evosea</taxon>
        <taxon>Archamoebae</taxon>
        <taxon>Mastigamoebida</taxon>
        <taxon>Entamoebidae</taxon>
        <taxon>Entamoeba</taxon>
    </lineage>
</organism>
<name>A0A0A1TZ95_ENTIV</name>
<accession>A0A0A1TZ95</accession>
<protein>
    <recommendedName>
        <fullName evidence="3">Macro domain-containing protein</fullName>
    </recommendedName>
</protein>
<evidence type="ECO:0000313" key="4">
    <source>
        <dbReference type="EMBL" id="ELP86897.1"/>
    </source>
</evidence>
<dbReference type="OrthoDB" id="28854at2759"/>
<evidence type="ECO:0000256" key="1">
    <source>
        <dbReference type="SAM" id="Coils"/>
    </source>
</evidence>
<dbReference type="EMBL" id="KB206902">
    <property type="protein sequence ID" value="ELP86897.1"/>
    <property type="molecule type" value="Genomic_DNA"/>
</dbReference>
<dbReference type="InterPro" id="IPR002589">
    <property type="entry name" value="Macro_dom"/>
</dbReference>
<feature type="region of interest" description="Disordered" evidence="2">
    <location>
        <begin position="422"/>
        <end position="442"/>
    </location>
</feature>
<dbReference type="AlphaFoldDB" id="A0A0A1TZ95"/>
<dbReference type="KEGG" id="eiv:EIN_044550"/>
<feature type="region of interest" description="Disordered" evidence="2">
    <location>
        <begin position="375"/>
        <end position="397"/>
    </location>
</feature>
<feature type="compositionally biased region" description="Basic and acidic residues" evidence="2">
    <location>
        <begin position="428"/>
        <end position="442"/>
    </location>
</feature>
<dbReference type="PANTHER" id="PTHR11106">
    <property type="entry name" value="GANGLIOSIDE INDUCED DIFFERENTIATION ASSOCIATED PROTEIN 2-RELATED"/>
    <property type="match status" value="1"/>
</dbReference>
<dbReference type="Gene3D" id="3.40.220.10">
    <property type="entry name" value="Leucine Aminopeptidase, subunit E, domain 1"/>
    <property type="match status" value="1"/>
</dbReference>
<dbReference type="Pfam" id="PF01661">
    <property type="entry name" value="Macro"/>
    <property type="match status" value="1"/>
</dbReference>
<dbReference type="RefSeq" id="XP_004253668.1">
    <property type="nucleotide sequence ID" value="XM_004253620.1"/>
</dbReference>
<dbReference type="SMART" id="SM00506">
    <property type="entry name" value="A1pp"/>
    <property type="match status" value="1"/>
</dbReference>
<evidence type="ECO:0000259" key="3">
    <source>
        <dbReference type="PROSITE" id="PS51154"/>
    </source>
</evidence>
<evidence type="ECO:0000256" key="2">
    <source>
        <dbReference type="SAM" id="MobiDB-lite"/>
    </source>
</evidence>
<feature type="coiled-coil region" evidence="1">
    <location>
        <begin position="271"/>
        <end position="323"/>
    </location>
</feature>
<dbReference type="PROSITE" id="PS51154">
    <property type="entry name" value="MACRO"/>
    <property type="match status" value="1"/>
</dbReference>
<feature type="domain" description="Macro" evidence="3">
    <location>
        <begin position="33"/>
        <end position="209"/>
    </location>
</feature>
<dbReference type="InterPro" id="IPR043472">
    <property type="entry name" value="Macro_dom-like"/>
</dbReference>
<dbReference type="SUPFAM" id="SSF52949">
    <property type="entry name" value="Macro domain-like"/>
    <property type="match status" value="1"/>
</dbReference>